<evidence type="ECO:0000256" key="4">
    <source>
        <dbReference type="ARBA" id="ARBA00022475"/>
    </source>
</evidence>
<keyword evidence="4 8" id="KW-1003">Cell membrane</keyword>
<feature type="transmembrane region" description="Helical" evidence="9">
    <location>
        <begin position="143"/>
        <end position="167"/>
    </location>
</feature>
<dbReference type="Proteomes" id="UP001291930">
    <property type="component" value="Unassembled WGS sequence"/>
</dbReference>
<sequence>MNTKNLVFVALFSAIMGVLGLIPPIALSVTPVPITLQSLGVMLAGGLLGSRLGALSQMVFLFVVGVGAPLLAGGRGGPGVFVSPSAGYLIGYVVGAFVIGYIAERLRHVSIIKVFLINIIGGILVVYIFGVTVQAFIMDTSIWQAIKVSVVFLPGDLIKAVIAAVLVPRLHRSLRHVITPTVKSDKISNANAS</sequence>
<feature type="transmembrane region" description="Helical" evidence="9">
    <location>
        <begin position="86"/>
        <end position="103"/>
    </location>
</feature>
<evidence type="ECO:0000256" key="7">
    <source>
        <dbReference type="ARBA" id="ARBA00023136"/>
    </source>
</evidence>
<evidence type="ECO:0000256" key="8">
    <source>
        <dbReference type="PIRNR" id="PIRNR016661"/>
    </source>
</evidence>
<gene>
    <name evidence="10" type="ORF">U2I54_06695</name>
</gene>
<dbReference type="Pfam" id="PF02632">
    <property type="entry name" value="BioY"/>
    <property type="match status" value="1"/>
</dbReference>
<evidence type="ECO:0000256" key="6">
    <source>
        <dbReference type="ARBA" id="ARBA00022989"/>
    </source>
</evidence>
<organism evidence="10 11">
    <name type="scientific">Bacillus bingmayongensis</name>
    <dbReference type="NCBI Taxonomy" id="1150157"/>
    <lineage>
        <taxon>Bacteria</taxon>
        <taxon>Bacillati</taxon>
        <taxon>Bacillota</taxon>
        <taxon>Bacilli</taxon>
        <taxon>Bacillales</taxon>
        <taxon>Bacillaceae</taxon>
        <taxon>Bacillus</taxon>
    </lineage>
</organism>
<keyword evidence="5 9" id="KW-0812">Transmembrane</keyword>
<dbReference type="RefSeq" id="WP_017151445.1">
    <property type="nucleotide sequence ID" value="NZ_JAIKLI010000190.1"/>
</dbReference>
<name>A0ABU5JTN8_9BACI</name>
<accession>A0ABU5JTN8</accession>
<evidence type="ECO:0000256" key="1">
    <source>
        <dbReference type="ARBA" id="ARBA00004651"/>
    </source>
</evidence>
<keyword evidence="11" id="KW-1185">Reference proteome</keyword>
<comment type="caution">
    <text evidence="10">The sequence shown here is derived from an EMBL/GenBank/DDBJ whole genome shotgun (WGS) entry which is preliminary data.</text>
</comment>
<keyword evidence="6 9" id="KW-1133">Transmembrane helix</keyword>
<dbReference type="InterPro" id="IPR003784">
    <property type="entry name" value="BioY"/>
</dbReference>
<dbReference type="PANTHER" id="PTHR34295">
    <property type="entry name" value="BIOTIN TRANSPORTER BIOY"/>
    <property type="match status" value="1"/>
</dbReference>
<dbReference type="EMBL" id="JAXOVW010000009">
    <property type="protein sequence ID" value="MDZ5606795.1"/>
    <property type="molecule type" value="Genomic_DNA"/>
</dbReference>
<evidence type="ECO:0000313" key="11">
    <source>
        <dbReference type="Proteomes" id="UP001291930"/>
    </source>
</evidence>
<evidence type="ECO:0000313" key="10">
    <source>
        <dbReference type="EMBL" id="MDZ5606795.1"/>
    </source>
</evidence>
<protein>
    <recommendedName>
        <fullName evidence="8">Biotin transporter</fullName>
    </recommendedName>
</protein>
<comment type="similarity">
    <text evidence="2 8">Belongs to the BioY family.</text>
</comment>
<evidence type="ECO:0000256" key="5">
    <source>
        <dbReference type="ARBA" id="ARBA00022692"/>
    </source>
</evidence>
<evidence type="ECO:0000256" key="3">
    <source>
        <dbReference type="ARBA" id="ARBA00022448"/>
    </source>
</evidence>
<dbReference type="PIRSF" id="PIRSF016661">
    <property type="entry name" value="BioY"/>
    <property type="match status" value="1"/>
</dbReference>
<keyword evidence="7 8" id="KW-0472">Membrane</keyword>
<reference evidence="11" key="1">
    <citation type="submission" date="2023-11" db="EMBL/GenBank/DDBJ databases">
        <title>Genome Sequence of Bacillus pseudomycoides stain BUPM19.</title>
        <authorList>
            <person name="Farhat A."/>
        </authorList>
    </citation>
    <scope>NUCLEOTIDE SEQUENCE [LARGE SCALE GENOMIC DNA]</scope>
    <source>
        <strain evidence="11">BUPM19</strain>
    </source>
</reference>
<feature type="transmembrane region" description="Helical" evidence="9">
    <location>
        <begin position="115"/>
        <end position="137"/>
    </location>
</feature>
<keyword evidence="3 8" id="KW-0813">Transport</keyword>
<dbReference type="Gene3D" id="1.10.1760.20">
    <property type="match status" value="1"/>
</dbReference>
<feature type="transmembrane region" description="Helical" evidence="9">
    <location>
        <begin position="6"/>
        <end position="27"/>
    </location>
</feature>
<evidence type="ECO:0000256" key="9">
    <source>
        <dbReference type="SAM" id="Phobius"/>
    </source>
</evidence>
<comment type="subcellular location">
    <subcellularLocation>
        <location evidence="1 8">Cell membrane</location>
        <topology evidence="1 8">Multi-pass membrane protein</topology>
    </subcellularLocation>
</comment>
<dbReference type="PANTHER" id="PTHR34295:SF4">
    <property type="entry name" value="BIOTIN TRANSPORTER BIOY-RELATED"/>
    <property type="match status" value="1"/>
</dbReference>
<evidence type="ECO:0000256" key="2">
    <source>
        <dbReference type="ARBA" id="ARBA00010692"/>
    </source>
</evidence>
<proteinExistence type="inferred from homology"/>
<feature type="transmembrane region" description="Helical" evidence="9">
    <location>
        <begin position="39"/>
        <end position="66"/>
    </location>
</feature>